<evidence type="ECO:0000256" key="1">
    <source>
        <dbReference type="SAM" id="Phobius"/>
    </source>
</evidence>
<reference evidence="2" key="1">
    <citation type="submission" date="2023-02" db="EMBL/GenBank/DDBJ databases">
        <authorList>
            <person name="Palmer J.M."/>
        </authorList>
    </citation>
    <scope>NUCLEOTIDE SEQUENCE</scope>
    <source>
        <strain evidence="2">FW57</strain>
    </source>
</reference>
<feature type="transmembrane region" description="Helical" evidence="1">
    <location>
        <begin position="95"/>
        <end position="112"/>
    </location>
</feature>
<sequence>MGRAKEAAAEAVTAVVDSAAAAVSPAGAGPSGRAESLKTGTLSPRRAARLPGPARFALAVVLSFALSSLGRSFVDQCSQYEVGSITRETNSRTELLVLAAWKLFALALGWFGDYDGYDVAALSLLAHGPAGAQRESEVLLMAPTWHGRAQSTDVHGAQTYLISVFYGIRALTAGAYLAVDVVSTFLPFLLLRRLSGAHSAAPGIPNRDIVVDRGIQALTSAQSALVYSVVLFLASRYLLPNNLVLYFEGIPTITPAADATFLGFGTPTTQLLSLLFGLAARTFIFTPFLATPPTSEDQKNAEFDPVHASLGQTVAWNLWGYTTRTKVSLIRTAVAMLFTGVGTFLDTTLAIKGVEPYGAAVYAGVWVTAALVTGLSLRYVGSI</sequence>
<dbReference type="EMBL" id="JAHCVI010000001">
    <property type="protein sequence ID" value="KAG7290487.1"/>
    <property type="molecule type" value="Genomic_DNA"/>
</dbReference>
<accession>A0AAD4EZS1</accession>
<keyword evidence="1" id="KW-1133">Transmembrane helix</keyword>
<protein>
    <submittedName>
        <fullName evidence="2">Uncharacterized protein</fullName>
    </submittedName>
</protein>
<dbReference type="Proteomes" id="UP001197093">
    <property type="component" value="Unassembled WGS sequence"/>
</dbReference>
<keyword evidence="3" id="KW-1185">Reference proteome</keyword>
<evidence type="ECO:0000313" key="3">
    <source>
        <dbReference type="Proteomes" id="UP001197093"/>
    </source>
</evidence>
<gene>
    <name evidence="2" type="ORF">NEMBOFW57_000489</name>
</gene>
<comment type="caution">
    <text evidence="2">The sequence shown here is derived from an EMBL/GenBank/DDBJ whole genome shotgun (WGS) entry which is preliminary data.</text>
</comment>
<keyword evidence="1" id="KW-0812">Transmembrane</keyword>
<feature type="transmembrane region" description="Helical" evidence="1">
    <location>
        <begin position="357"/>
        <end position="380"/>
    </location>
</feature>
<feature type="transmembrane region" description="Helical" evidence="1">
    <location>
        <begin position="170"/>
        <end position="191"/>
    </location>
</feature>
<keyword evidence="1" id="KW-0472">Membrane</keyword>
<dbReference type="AlphaFoldDB" id="A0AAD4EZS1"/>
<name>A0AAD4EZS1_9PEZI</name>
<evidence type="ECO:0000313" key="2">
    <source>
        <dbReference type="EMBL" id="KAG7290487.1"/>
    </source>
</evidence>
<organism evidence="2 3">
    <name type="scientific">Staphylotrichum longicolle</name>
    <dbReference type="NCBI Taxonomy" id="669026"/>
    <lineage>
        <taxon>Eukaryota</taxon>
        <taxon>Fungi</taxon>
        <taxon>Dikarya</taxon>
        <taxon>Ascomycota</taxon>
        <taxon>Pezizomycotina</taxon>
        <taxon>Sordariomycetes</taxon>
        <taxon>Sordariomycetidae</taxon>
        <taxon>Sordariales</taxon>
        <taxon>Chaetomiaceae</taxon>
        <taxon>Staphylotrichum</taxon>
    </lineage>
</organism>
<proteinExistence type="predicted"/>
<feature type="transmembrane region" description="Helical" evidence="1">
    <location>
        <begin position="329"/>
        <end position="351"/>
    </location>
</feature>